<evidence type="ECO:0000313" key="4">
    <source>
        <dbReference type="Proteomes" id="UP000676885"/>
    </source>
</evidence>
<dbReference type="KEGG" id="ajg:KKR91_00760"/>
<keyword evidence="4" id="KW-1185">Reference proteome</keyword>
<reference evidence="3 4" key="1">
    <citation type="submission" date="2021-05" db="EMBL/GenBank/DDBJ databases">
        <title>Novel species in genus Arthrobacter.</title>
        <authorList>
            <person name="Zhang G."/>
        </authorList>
    </citation>
    <scope>NUCLEOTIDE SEQUENCE [LARGE SCALE GENOMIC DNA]</scope>
    <source>
        <strain evidence="4">zg-ZUI227</strain>
    </source>
</reference>
<dbReference type="EMBL" id="CP076022">
    <property type="protein sequence ID" value="QWC10222.1"/>
    <property type="molecule type" value="Genomic_DNA"/>
</dbReference>
<organism evidence="3 4">
    <name type="scientific">Arthrobacter jiangjiafuii</name>
    <dbReference type="NCBI Taxonomy" id="2817475"/>
    <lineage>
        <taxon>Bacteria</taxon>
        <taxon>Bacillati</taxon>
        <taxon>Actinomycetota</taxon>
        <taxon>Actinomycetes</taxon>
        <taxon>Micrococcales</taxon>
        <taxon>Micrococcaceae</taxon>
        <taxon>Arthrobacter</taxon>
    </lineage>
</organism>
<protein>
    <submittedName>
        <fullName evidence="3">Asp23/Gls24 family envelope stress response protein</fullName>
    </submittedName>
</protein>
<dbReference type="PANTHER" id="PTHR34297">
    <property type="entry name" value="HYPOTHETICAL CYTOSOLIC PROTEIN-RELATED"/>
    <property type="match status" value="1"/>
</dbReference>
<feature type="compositionally biased region" description="Low complexity" evidence="2">
    <location>
        <begin position="9"/>
        <end position="29"/>
    </location>
</feature>
<evidence type="ECO:0000313" key="3">
    <source>
        <dbReference type="EMBL" id="QWC10222.1"/>
    </source>
</evidence>
<evidence type="ECO:0000256" key="1">
    <source>
        <dbReference type="ARBA" id="ARBA00005721"/>
    </source>
</evidence>
<proteinExistence type="inferred from homology"/>
<feature type="region of interest" description="Disordered" evidence="2">
    <location>
        <begin position="170"/>
        <end position="199"/>
    </location>
</feature>
<dbReference type="PANTHER" id="PTHR34297:SF3">
    <property type="entry name" value="ALKALINE SHOCK PROTEIN 23"/>
    <property type="match status" value="1"/>
</dbReference>
<dbReference type="Pfam" id="PF03780">
    <property type="entry name" value="Asp23"/>
    <property type="match status" value="1"/>
</dbReference>
<dbReference type="AlphaFoldDB" id="A0A975M5D6"/>
<accession>A0A975M5D6</accession>
<sequence length="199" mass="19645">MDDAQNVNRPAARGASAAAAAPDPVTRPAQGPTTPQGSAGVAVPPAPTVPAPETAVRPEDVGGKTAIGEQAVAKVAAFAARSVDGVYALGSGSGRALGAVRDAVGGSSATQGVHVEVGETEVAVDITLVALYGTPLTRIADNVRAAVYSAVESLVGLRVVEVNVDVNDVHIPGATEGRPEKERTGASPAPESGTGTQAV</sequence>
<feature type="region of interest" description="Disordered" evidence="2">
    <location>
        <begin position="1"/>
        <end position="59"/>
    </location>
</feature>
<name>A0A975M5D6_9MICC</name>
<gene>
    <name evidence="3" type="ORF">KKR91_00760</name>
</gene>
<evidence type="ECO:0000256" key="2">
    <source>
        <dbReference type="SAM" id="MobiDB-lite"/>
    </source>
</evidence>
<dbReference type="RefSeq" id="WP_210226936.1">
    <property type="nucleotide sequence ID" value="NZ_CP076022.1"/>
</dbReference>
<comment type="similarity">
    <text evidence="1">Belongs to the asp23 family.</text>
</comment>
<dbReference type="Proteomes" id="UP000676885">
    <property type="component" value="Chromosome"/>
</dbReference>
<dbReference type="InterPro" id="IPR005531">
    <property type="entry name" value="Asp23"/>
</dbReference>